<protein>
    <recommendedName>
        <fullName evidence="8">GED domain-containing protein</fullName>
    </recommendedName>
</protein>
<gene>
    <name evidence="6" type="ORF">BPAE_0419g00010</name>
</gene>
<proteinExistence type="predicted"/>
<dbReference type="PROSITE" id="PS51718">
    <property type="entry name" value="G_DYNAMIN_2"/>
    <property type="match status" value="1"/>
</dbReference>
<dbReference type="GO" id="GO:0006897">
    <property type="term" value="P:endocytosis"/>
    <property type="evidence" value="ECO:0007669"/>
    <property type="project" value="TreeGrafter"/>
</dbReference>
<sequence length="766" mass="87339">MASSQTAYQLTTSAAELNKIDKLRECGVAQYIGLPQVNFGVDSTTSISRITHRRSSGKSSVLEALTQLPFPMNENLCTAFPTQITFRNALQERTFVSIIPTPSSDPKRALELRKYKKEYLGSFSRVEFKEILEDVRNVMGIKEAPVKTKNDTEGQNVTAIKDPKKAENDTDLLTFGEDILKIELSGPKRENLSIIDTPGIFRRSIENRTTDEDKSLVRKMVESYIEDERTVILAVLPAGEDEANWEVLSMAGKKDKKGIRTLGVLTKPDLIDPGTEERVMDFVRGKKNPLKLGYYILRNRGMLQRDSSTEERDAEETKFFAREPWSSLDRDHVGVYALKKRLQELLVDITRRELPNVRRQINTQLDICRKELKSMGADRKSTVQQQIYLQGMATNFQKITDHALDAYYARNPIFAEVSAMRLPTLIVDRSDKFALDLSENGHTVDFDIDNDESENDISDSNSESVGEGGSNDDGDSEANIARTPSTSLLIYPELSNLFPDKENSPESEHLPILEWIENEYRKARGSSLQVISPSVLPTLWQQQSMKWREMTRKYLEDIIIYVHDFICKLMEHVCQEERTRSGLMAILQEKIIDQYNLAIKHVEFLLEVELDGMPLTKNPSFQENLYKFRLERIGASLSKSSIVKDGLKDKYDQENTGTSIRLEDLMLPGPMGDTEYAVNDIYCVLKAYYEIARRRYVDAVCTQGTDYHLLNGKHSPLRIFSPLFVASLTPEQLEEIAGEDTSSKERRENLKKEMSTLEEGKRLLNR</sequence>
<dbReference type="InterPro" id="IPR045063">
    <property type="entry name" value="Dynamin_N"/>
</dbReference>
<dbReference type="GO" id="GO:0008017">
    <property type="term" value="F:microtubule binding"/>
    <property type="evidence" value="ECO:0007669"/>
    <property type="project" value="TreeGrafter"/>
</dbReference>
<feature type="compositionally biased region" description="Acidic residues" evidence="3">
    <location>
        <begin position="446"/>
        <end position="457"/>
    </location>
</feature>
<dbReference type="InterPro" id="IPR001401">
    <property type="entry name" value="Dynamin_GTPase"/>
</dbReference>
<dbReference type="PROSITE" id="PS51388">
    <property type="entry name" value="GED"/>
    <property type="match status" value="1"/>
</dbReference>
<dbReference type="Pfam" id="PF00350">
    <property type="entry name" value="Dynamin_N"/>
    <property type="match status" value="1"/>
</dbReference>
<dbReference type="GO" id="GO:0003924">
    <property type="term" value="F:GTPase activity"/>
    <property type="evidence" value="ECO:0007669"/>
    <property type="project" value="InterPro"/>
</dbReference>
<dbReference type="InterPro" id="IPR000375">
    <property type="entry name" value="Dynamin_stalk"/>
</dbReference>
<evidence type="ECO:0000256" key="3">
    <source>
        <dbReference type="SAM" id="MobiDB-lite"/>
    </source>
</evidence>
<feature type="compositionally biased region" description="Basic and acidic residues" evidence="3">
    <location>
        <begin position="741"/>
        <end position="766"/>
    </location>
</feature>
<organism evidence="6 7">
    <name type="scientific">Botrytis paeoniae</name>
    <dbReference type="NCBI Taxonomy" id="278948"/>
    <lineage>
        <taxon>Eukaryota</taxon>
        <taxon>Fungi</taxon>
        <taxon>Dikarya</taxon>
        <taxon>Ascomycota</taxon>
        <taxon>Pezizomycotina</taxon>
        <taxon>Leotiomycetes</taxon>
        <taxon>Helotiales</taxon>
        <taxon>Sclerotiniaceae</taxon>
        <taxon>Botrytis</taxon>
    </lineage>
</organism>
<evidence type="ECO:0000313" key="7">
    <source>
        <dbReference type="Proteomes" id="UP000297910"/>
    </source>
</evidence>
<feature type="domain" description="Dynamin-type G" evidence="5">
    <location>
        <begin position="42"/>
        <end position="355"/>
    </location>
</feature>
<dbReference type="SMART" id="SM00053">
    <property type="entry name" value="DYNc"/>
    <property type="match status" value="1"/>
</dbReference>
<dbReference type="GO" id="GO:0000266">
    <property type="term" value="P:mitochondrial fission"/>
    <property type="evidence" value="ECO:0007669"/>
    <property type="project" value="TreeGrafter"/>
</dbReference>
<dbReference type="InterPro" id="IPR020850">
    <property type="entry name" value="GED_dom"/>
</dbReference>
<name>A0A4Z1F8E8_9HELO</name>
<dbReference type="InterPro" id="IPR027417">
    <property type="entry name" value="P-loop_NTPase"/>
</dbReference>
<dbReference type="Gene3D" id="3.40.50.300">
    <property type="entry name" value="P-loop containing nucleotide triphosphate hydrolases"/>
    <property type="match status" value="1"/>
</dbReference>
<evidence type="ECO:0000256" key="2">
    <source>
        <dbReference type="ARBA" id="ARBA00023134"/>
    </source>
</evidence>
<dbReference type="PANTHER" id="PTHR11566:SF215">
    <property type="entry name" value="DYNAMIN GTPASE"/>
    <property type="match status" value="1"/>
</dbReference>
<reference evidence="6 7" key="1">
    <citation type="submission" date="2017-12" db="EMBL/GenBank/DDBJ databases">
        <title>Comparative genomics of Botrytis spp.</title>
        <authorList>
            <person name="Valero-Jimenez C.A."/>
            <person name="Tapia P."/>
            <person name="Veloso J."/>
            <person name="Silva-Moreno E."/>
            <person name="Staats M."/>
            <person name="Valdes J.H."/>
            <person name="Van Kan J.A.L."/>
        </authorList>
    </citation>
    <scope>NUCLEOTIDE SEQUENCE [LARGE SCALE GENOMIC DNA]</scope>
    <source>
        <strain evidence="6 7">Bp0003</strain>
    </source>
</reference>
<keyword evidence="1" id="KW-0547">Nucleotide-binding</keyword>
<dbReference type="InterPro" id="IPR022812">
    <property type="entry name" value="Dynamin"/>
</dbReference>
<evidence type="ECO:0000313" key="6">
    <source>
        <dbReference type="EMBL" id="TGO17537.1"/>
    </source>
</evidence>
<dbReference type="GO" id="GO:0005874">
    <property type="term" value="C:microtubule"/>
    <property type="evidence" value="ECO:0007669"/>
    <property type="project" value="TreeGrafter"/>
</dbReference>
<evidence type="ECO:0000259" key="5">
    <source>
        <dbReference type="PROSITE" id="PS51718"/>
    </source>
</evidence>
<dbReference type="Proteomes" id="UP000297910">
    <property type="component" value="Unassembled WGS sequence"/>
</dbReference>
<dbReference type="GO" id="GO:0005525">
    <property type="term" value="F:GTP binding"/>
    <property type="evidence" value="ECO:0007669"/>
    <property type="project" value="InterPro"/>
</dbReference>
<feature type="region of interest" description="Disordered" evidence="3">
    <location>
        <begin position="737"/>
        <end position="766"/>
    </location>
</feature>
<dbReference type="EMBL" id="PQXI01000417">
    <property type="protein sequence ID" value="TGO17537.1"/>
    <property type="molecule type" value="Genomic_DNA"/>
</dbReference>
<dbReference type="GO" id="GO:0048312">
    <property type="term" value="P:intracellular distribution of mitochondria"/>
    <property type="evidence" value="ECO:0007669"/>
    <property type="project" value="TreeGrafter"/>
</dbReference>
<dbReference type="PRINTS" id="PR00195">
    <property type="entry name" value="DYNAMIN"/>
</dbReference>
<dbReference type="GO" id="GO:0005739">
    <property type="term" value="C:mitochondrion"/>
    <property type="evidence" value="ECO:0007669"/>
    <property type="project" value="TreeGrafter"/>
</dbReference>
<dbReference type="Gene3D" id="1.20.120.1240">
    <property type="entry name" value="Dynamin, middle domain"/>
    <property type="match status" value="1"/>
</dbReference>
<dbReference type="PANTHER" id="PTHR11566">
    <property type="entry name" value="DYNAMIN"/>
    <property type="match status" value="1"/>
</dbReference>
<dbReference type="SUPFAM" id="SSF52540">
    <property type="entry name" value="P-loop containing nucleoside triphosphate hydrolases"/>
    <property type="match status" value="1"/>
</dbReference>
<evidence type="ECO:0000259" key="4">
    <source>
        <dbReference type="PROSITE" id="PS51388"/>
    </source>
</evidence>
<evidence type="ECO:0000256" key="1">
    <source>
        <dbReference type="ARBA" id="ARBA00022741"/>
    </source>
</evidence>
<dbReference type="GO" id="GO:0016559">
    <property type="term" value="P:peroxisome fission"/>
    <property type="evidence" value="ECO:0007669"/>
    <property type="project" value="TreeGrafter"/>
</dbReference>
<dbReference type="GO" id="GO:0016020">
    <property type="term" value="C:membrane"/>
    <property type="evidence" value="ECO:0007669"/>
    <property type="project" value="TreeGrafter"/>
</dbReference>
<dbReference type="Pfam" id="PF01031">
    <property type="entry name" value="Dynamin_M"/>
    <property type="match status" value="1"/>
</dbReference>
<feature type="domain" description="GED" evidence="4">
    <location>
        <begin position="678"/>
        <end position="766"/>
    </location>
</feature>
<keyword evidence="2" id="KW-0342">GTP-binding</keyword>
<keyword evidence="7" id="KW-1185">Reference proteome</keyword>
<comment type="caution">
    <text evidence="6">The sequence shown here is derived from an EMBL/GenBank/DDBJ whole genome shotgun (WGS) entry which is preliminary data.</text>
</comment>
<dbReference type="InterPro" id="IPR030381">
    <property type="entry name" value="G_DYNAMIN_dom"/>
</dbReference>
<accession>A0A4Z1F8E8</accession>
<dbReference type="CDD" id="cd08771">
    <property type="entry name" value="DLP_1"/>
    <property type="match status" value="1"/>
</dbReference>
<dbReference type="AlphaFoldDB" id="A0A4Z1F8E8"/>
<evidence type="ECO:0008006" key="8">
    <source>
        <dbReference type="Google" id="ProtNLM"/>
    </source>
</evidence>
<feature type="region of interest" description="Disordered" evidence="3">
    <location>
        <begin position="444"/>
        <end position="479"/>
    </location>
</feature>